<dbReference type="Pfam" id="PF05699">
    <property type="entry name" value="Dimer_Tnp_hAT"/>
    <property type="match status" value="1"/>
</dbReference>
<keyword evidence="4" id="KW-1185">Reference proteome</keyword>
<comment type="caution">
    <text evidence="3">The sequence shown here is derived from an EMBL/GenBank/DDBJ whole genome shotgun (WGS) entry which is preliminary data.</text>
</comment>
<feature type="compositionally biased region" description="Basic and acidic residues" evidence="1">
    <location>
        <begin position="1"/>
        <end position="10"/>
    </location>
</feature>
<dbReference type="SMART" id="SM00597">
    <property type="entry name" value="ZnF_TTF"/>
    <property type="match status" value="1"/>
</dbReference>
<protein>
    <recommendedName>
        <fullName evidence="2">TTF-type domain-containing protein</fullName>
    </recommendedName>
</protein>
<dbReference type="InterPro" id="IPR012337">
    <property type="entry name" value="RNaseH-like_sf"/>
</dbReference>
<dbReference type="GO" id="GO:0046983">
    <property type="term" value="F:protein dimerization activity"/>
    <property type="evidence" value="ECO:0007669"/>
    <property type="project" value="InterPro"/>
</dbReference>
<evidence type="ECO:0000256" key="1">
    <source>
        <dbReference type="SAM" id="MobiDB-lite"/>
    </source>
</evidence>
<dbReference type="Proteomes" id="UP001160148">
    <property type="component" value="Unassembled WGS sequence"/>
</dbReference>
<dbReference type="EMBL" id="CARXXK010000004">
    <property type="protein sequence ID" value="CAI6365391.1"/>
    <property type="molecule type" value="Genomic_DNA"/>
</dbReference>
<accession>A0AAV0XCZ6</accession>
<dbReference type="SUPFAM" id="SSF53098">
    <property type="entry name" value="Ribonuclease H-like"/>
    <property type="match status" value="1"/>
</dbReference>
<dbReference type="Pfam" id="PF14291">
    <property type="entry name" value="DUF4371"/>
    <property type="match status" value="1"/>
</dbReference>
<dbReference type="InterPro" id="IPR025398">
    <property type="entry name" value="DUF4371"/>
</dbReference>
<dbReference type="InterPro" id="IPR008906">
    <property type="entry name" value="HATC_C_dom"/>
</dbReference>
<gene>
    <name evidence="3" type="ORF">MEUPH1_LOCUS20112</name>
</gene>
<organism evidence="3 4">
    <name type="scientific">Macrosiphum euphorbiae</name>
    <name type="common">potato aphid</name>
    <dbReference type="NCBI Taxonomy" id="13131"/>
    <lineage>
        <taxon>Eukaryota</taxon>
        <taxon>Metazoa</taxon>
        <taxon>Ecdysozoa</taxon>
        <taxon>Arthropoda</taxon>
        <taxon>Hexapoda</taxon>
        <taxon>Insecta</taxon>
        <taxon>Pterygota</taxon>
        <taxon>Neoptera</taxon>
        <taxon>Paraneoptera</taxon>
        <taxon>Hemiptera</taxon>
        <taxon>Sternorrhyncha</taxon>
        <taxon>Aphidomorpha</taxon>
        <taxon>Aphidoidea</taxon>
        <taxon>Aphididae</taxon>
        <taxon>Macrosiphini</taxon>
        <taxon>Macrosiphum</taxon>
    </lineage>
</organism>
<dbReference type="PANTHER" id="PTHR45749">
    <property type="match status" value="1"/>
</dbReference>
<sequence>MSSRDRDKFRSYPSGNAKRQKKNIREKSLNKMRGSFNKYINYKFDTPSSSIEIDNEVEINKLQTERNNSGNDFIINTVNDYDTTDYIENDKFDTPSSSIKIDNEVEINKLQTESNNSGNDFIIDTVNDYDMKNIENDKFDTPSSSIKIDNEVEINKLQTESKSSSNDIIINTVNDYDMTDIGCWPEIINNDFRKELIKLGPIQVKSYNFPQSEINGELRRFNPTLYDKRLDNGDVIKRNWLVYSKFKDRAFCFCCKLFDSHSTGNLSKNGINDWRHIGERLKSHEITIPHYTSLQSWIELKQRISELNTIDKLHLTKLNAEKKHWHDVITRILAVIHFLAKNSIAFRGSNDVLYQDNNGKFLSAIEMLSKFDPVIQKHVKRIKDKETHVHYLGHRIQDELIEIMANEVRKSIINLIKKHRYYSVIIDCTPDISHQEQVSLVFRIVNMHWDKLTEPSIQELFMDFVNIHSTSGLSLSNLLISKLAEYEIPLSDCRGQGYDNGSNMVGEYQGVQSRIRAQNQRAFFAPCAAHKLNLLLCDVSQSCIRAISFFGMIERVYTLFSASTKRWDILKKHCSIVLKKWTATRWESRYKCVKAIRDQLPEVLNALEEIAECSNDPKSVSEAKSIIDELMSFEFVLSLVIWHDILGQVKIVNRILQDPKMDLDASASSLGSLITFLEKYRTNGFENAKLVGIEIVESIGGTANFKEKRPRKKKKMFNYESNDEYTISSEEEFRRDYFLILIDRATEALRVRFEYQSTFNSNFGFLYRIGKLKHQNDDFIKNCCNDLQNVLSEGNSRDINGADLYMELLIFRSIVDENATPLQALSFLKNVSSSFQNIEVAIRIMLTIPVTSAGAERSFSKLKLIKNYLRSNLSQHKLSDLALISIEHSIADSLSYNETIDQFASKKIRKKIFK</sequence>
<evidence type="ECO:0000313" key="3">
    <source>
        <dbReference type="EMBL" id="CAI6365391.1"/>
    </source>
</evidence>
<feature type="domain" description="TTF-type" evidence="2">
    <location>
        <begin position="217"/>
        <end position="310"/>
    </location>
</feature>
<dbReference type="InterPro" id="IPR006580">
    <property type="entry name" value="Znf_TTF"/>
</dbReference>
<proteinExistence type="predicted"/>
<feature type="region of interest" description="Disordered" evidence="1">
    <location>
        <begin position="1"/>
        <end position="28"/>
    </location>
</feature>
<dbReference type="AlphaFoldDB" id="A0AAV0XCZ6"/>
<name>A0AAV0XCZ6_9HEMI</name>
<evidence type="ECO:0000259" key="2">
    <source>
        <dbReference type="SMART" id="SM00597"/>
    </source>
</evidence>
<reference evidence="3 4" key="1">
    <citation type="submission" date="2023-01" db="EMBL/GenBank/DDBJ databases">
        <authorList>
            <person name="Whitehead M."/>
        </authorList>
    </citation>
    <scope>NUCLEOTIDE SEQUENCE [LARGE SCALE GENOMIC DNA]</scope>
</reference>
<evidence type="ECO:0000313" key="4">
    <source>
        <dbReference type="Proteomes" id="UP001160148"/>
    </source>
</evidence>
<dbReference type="PANTHER" id="PTHR45749:SF35">
    <property type="entry name" value="AC-LIKE TRANSPOSASE-RELATED"/>
    <property type="match status" value="1"/>
</dbReference>